<dbReference type="EMBL" id="MU006587">
    <property type="protein sequence ID" value="KAF2744608.1"/>
    <property type="molecule type" value="Genomic_DNA"/>
</dbReference>
<evidence type="ECO:0000313" key="1">
    <source>
        <dbReference type="EMBL" id="KAF2744608.1"/>
    </source>
</evidence>
<protein>
    <submittedName>
        <fullName evidence="1">Uncharacterized protein</fullName>
    </submittedName>
</protein>
<gene>
    <name evidence="1" type="ORF">M011DRAFT_448801</name>
</gene>
<accession>A0A6A6V241</accession>
<evidence type="ECO:0000313" key="2">
    <source>
        <dbReference type="Proteomes" id="UP000799440"/>
    </source>
</evidence>
<sequence>MKQLSIRVSNIGYRIKIPNTLLAAGVTAALPGFQRLVVVPGIGLHTISGIRRKYTSNVVLVKWYLPGRKSFRSSP</sequence>
<keyword evidence="2" id="KW-1185">Reference proteome</keyword>
<reference evidence="1" key="1">
    <citation type="journal article" date="2020" name="Stud. Mycol.">
        <title>101 Dothideomycetes genomes: a test case for predicting lifestyles and emergence of pathogens.</title>
        <authorList>
            <person name="Haridas S."/>
            <person name="Albert R."/>
            <person name="Binder M."/>
            <person name="Bloem J."/>
            <person name="Labutti K."/>
            <person name="Salamov A."/>
            <person name="Andreopoulos B."/>
            <person name="Baker S."/>
            <person name="Barry K."/>
            <person name="Bills G."/>
            <person name="Bluhm B."/>
            <person name="Cannon C."/>
            <person name="Castanera R."/>
            <person name="Culley D."/>
            <person name="Daum C."/>
            <person name="Ezra D."/>
            <person name="Gonzalez J."/>
            <person name="Henrissat B."/>
            <person name="Kuo A."/>
            <person name="Liang C."/>
            <person name="Lipzen A."/>
            <person name="Lutzoni F."/>
            <person name="Magnuson J."/>
            <person name="Mondo S."/>
            <person name="Nolan M."/>
            <person name="Ohm R."/>
            <person name="Pangilinan J."/>
            <person name="Park H.-J."/>
            <person name="Ramirez L."/>
            <person name="Alfaro M."/>
            <person name="Sun H."/>
            <person name="Tritt A."/>
            <person name="Yoshinaga Y."/>
            <person name="Zwiers L.-H."/>
            <person name="Turgeon B."/>
            <person name="Goodwin S."/>
            <person name="Spatafora J."/>
            <person name="Crous P."/>
            <person name="Grigoriev I."/>
        </authorList>
    </citation>
    <scope>NUCLEOTIDE SEQUENCE</scope>
    <source>
        <strain evidence="1">CBS 119925</strain>
    </source>
</reference>
<dbReference type="AlphaFoldDB" id="A0A6A6V241"/>
<organism evidence="1 2">
    <name type="scientific">Sporormia fimetaria CBS 119925</name>
    <dbReference type="NCBI Taxonomy" id="1340428"/>
    <lineage>
        <taxon>Eukaryota</taxon>
        <taxon>Fungi</taxon>
        <taxon>Dikarya</taxon>
        <taxon>Ascomycota</taxon>
        <taxon>Pezizomycotina</taxon>
        <taxon>Dothideomycetes</taxon>
        <taxon>Pleosporomycetidae</taxon>
        <taxon>Pleosporales</taxon>
        <taxon>Sporormiaceae</taxon>
        <taxon>Sporormia</taxon>
    </lineage>
</organism>
<name>A0A6A6V241_9PLEO</name>
<dbReference type="Proteomes" id="UP000799440">
    <property type="component" value="Unassembled WGS sequence"/>
</dbReference>
<proteinExistence type="predicted"/>